<feature type="compositionally biased region" description="Pro residues" evidence="1">
    <location>
        <begin position="177"/>
        <end position="194"/>
    </location>
</feature>
<feature type="compositionally biased region" description="Low complexity" evidence="1">
    <location>
        <begin position="409"/>
        <end position="425"/>
    </location>
</feature>
<feature type="compositionally biased region" description="Low complexity" evidence="1">
    <location>
        <begin position="226"/>
        <end position="236"/>
    </location>
</feature>
<dbReference type="GO" id="GO:0005737">
    <property type="term" value="C:cytoplasm"/>
    <property type="evidence" value="ECO:0007669"/>
    <property type="project" value="TreeGrafter"/>
</dbReference>
<proteinExistence type="predicted"/>
<sequence length="952" mass="93839">MAGQGTPGDGGLGDLLASVAPQFQKRSLADMKKSAPSGTPVQASAGGAVAVAPRSSGLPSNGSTSSRPGPPTGPDAFGLDALDSLTKPGSSPSLAAQRTAAASGSSGSLTGLGGAGSRPATGGASAGSGSASAFDNLLGGLGPAGRGGTSMRASSAAPSPSKPPPAAPAAAAATAKPPMPPAAAPAFTPSPPPAAAFAAMPEPQGPPPAADEDPFALFGGPPPPAAAASGPSFGGSTTVAIPVASVDDGFLDAFAASPLPAPQQAVQASASASRQQVAAAAAAAAAAVDDADHFGDFKASEDSEVPRSQATAPAPAPRQAAGTAGGSSSFSGRPGAPAGGPTSTFGFERQPAGGAPRYRVFDFVEGEADGASAAGAAPAGAAGTARPGSRSSSLGSGQAADPHHFREQGAAASASAGPALPRTGPLGSGAPAGGGGGGVLHAGRYGQQQQAGTKEVVTDLGHKAAKALQTGTKWFMRASKTLVSQVQQKLEHPHGGPQGRASTAQPGGPLPYHYDWAAQLSRASPGSRATALEAMAEEDRLAVQRVLDEAVLGDSFMEGPGYEGIAPPAGGSGQQQQQPQAEAEAAREGSGRSTDGRAGSAAGSADAAVGRSSSSRPSPAAGAVAGGAGGARARAAAQLPAYEALFSGDRPAAAAPAQRQQQAQQQAQPQARPQAGAAPGEDLLGMASANDRQAAAAAAATAVGAGDDLLGFGGAPPSRQGSLPHSAASSTAHIENLFTVPASKPATAALAGGGRTGSSVAPLPRPAAAARAASASGLDSMIDLGASLPAVDTQGFDELYADADADGDANEPEVRRALRQRRIQEKHERMQRQLAEKRARDNQEEAEKSGKVEFRSQLKPKIDGWAAGKKDNIRALLASLHTVMWEGSGWSQPSMADMVEAGKVKRAYMKANLVVHPDKVKQKGGTLEQVATADMVFDVLKAAWGKFEAAER</sequence>
<feature type="compositionally biased region" description="Low complexity" evidence="1">
    <location>
        <begin position="261"/>
        <end position="288"/>
    </location>
</feature>
<feature type="region of interest" description="Disordered" evidence="1">
    <location>
        <begin position="27"/>
        <end position="239"/>
    </location>
</feature>
<feature type="compositionally biased region" description="Low complexity" evidence="1">
    <location>
        <begin position="306"/>
        <end position="332"/>
    </location>
</feature>
<feature type="region of interest" description="Disordered" evidence="1">
    <location>
        <begin position="647"/>
        <end position="700"/>
    </location>
</feature>
<feature type="compositionally biased region" description="Low complexity" evidence="1">
    <location>
        <begin position="591"/>
        <end position="623"/>
    </location>
</feature>
<dbReference type="PANTHER" id="PTHR23172">
    <property type="entry name" value="AUXILIN/CYCLIN G-ASSOCIATED KINASE-RELATED"/>
    <property type="match status" value="1"/>
</dbReference>
<dbReference type="GO" id="GO:0031982">
    <property type="term" value="C:vesicle"/>
    <property type="evidence" value="ECO:0007669"/>
    <property type="project" value="TreeGrafter"/>
</dbReference>
<feature type="compositionally biased region" description="Low complexity" evidence="1">
    <location>
        <begin position="373"/>
        <end position="397"/>
    </location>
</feature>
<dbReference type="GO" id="GO:0072583">
    <property type="term" value="P:clathrin-dependent endocytosis"/>
    <property type="evidence" value="ECO:0007669"/>
    <property type="project" value="TreeGrafter"/>
</dbReference>
<feature type="compositionally biased region" description="Low complexity" evidence="1">
    <location>
        <begin position="93"/>
        <end position="109"/>
    </location>
</feature>
<dbReference type="Gene3D" id="1.10.287.110">
    <property type="entry name" value="DnaJ domain"/>
    <property type="match status" value="1"/>
</dbReference>
<keyword evidence="3" id="KW-1185">Reference proteome</keyword>
<name>A0A2P6VIY9_9CHLO</name>
<feature type="region of interest" description="Disordered" evidence="1">
    <location>
        <begin position="373"/>
        <end position="456"/>
    </location>
</feature>
<feature type="compositionally biased region" description="Low complexity" evidence="1">
    <location>
        <begin position="566"/>
        <end position="583"/>
    </location>
</feature>
<feature type="region of interest" description="Disordered" evidence="1">
    <location>
        <begin position="824"/>
        <end position="852"/>
    </location>
</feature>
<accession>A0A2P6VIY9</accession>
<protein>
    <submittedName>
        <fullName evidence="2">Auxilin-related 2</fullName>
    </submittedName>
</protein>
<dbReference type="InterPro" id="IPR036869">
    <property type="entry name" value="J_dom_sf"/>
</dbReference>
<gene>
    <name evidence="2" type="ORF">C2E20_2767</name>
</gene>
<feature type="compositionally biased region" description="Low complexity" evidence="1">
    <location>
        <begin position="651"/>
        <end position="680"/>
    </location>
</feature>
<dbReference type="STRING" id="554055.A0A2P6VIY9"/>
<feature type="compositionally biased region" description="Low complexity" evidence="1">
    <location>
        <begin position="117"/>
        <end position="133"/>
    </location>
</feature>
<dbReference type="OrthoDB" id="1717591at2759"/>
<feature type="compositionally biased region" description="Low complexity" evidence="1">
    <location>
        <begin position="687"/>
        <end position="700"/>
    </location>
</feature>
<evidence type="ECO:0000256" key="1">
    <source>
        <dbReference type="SAM" id="MobiDB-lite"/>
    </source>
</evidence>
<dbReference type="GO" id="GO:0072318">
    <property type="term" value="P:clathrin coat disassembly"/>
    <property type="evidence" value="ECO:0007669"/>
    <property type="project" value="TreeGrafter"/>
</dbReference>
<dbReference type="PANTHER" id="PTHR23172:SF19">
    <property type="entry name" value="J DOMAIN-CONTAINING PROTEIN"/>
    <property type="match status" value="1"/>
</dbReference>
<feature type="region of interest" description="Disordered" evidence="1">
    <location>
        <begin position="488"/>
        <end position="510"/>
    </location>
</feature>
<feature type="compositionally biased region" description="Gly residues" evidence="1">
    <location>
        <begin position="426"/>
        <end position="440"/>
    </location>
</feature>
<feature type="compositionally biased region" description="Low complexity" evidence="1">
    <location>
        <begin position="41"/>
        <end position="67"/>
    </location>
</feature>
<evidence type="ECO:0000313" key="3">
    <source>
        <dbReference type="Proteomes" id="UP000239649"/>
    </source>
</evidence>
<feature type="region of interest" description="Disordered" evidence="1">
    <location>
        <begin position="261"/>
        <end position="351"/>
    </location>
</feature>
<dbReference type="AlphaFoldDB" id="A0A2P6VIY9"/>
<comment type="caution">
    <text evidence="2">The sequence shown here is derived from an EMBL/GenBank/DDBJ whole genome shotgun (WGS) entry which is preliminary data.</text>
</comment>
<feature type="compositionally biased region" description="Gly residues" evidence="1">
    <location>
        <begin position="139"/>
        <end position="148"/>
    </location>
</feature>
<evidence type="ECO:0000313" key="2">
    <source>
        <dbReference type="EMBL" id="PSC74042.1"/>
    </source>
</evidence>
<dbReference type="SUPFAM" id="SSF46565">
    <property type="entry name" value="Chaperone J-domain"/>
    <property type="match status" value="1"/>
</dbReference>
<feature type="compositionally biased region" description="Basic and acidic residues" evidence="1">
    <location>
        <begin position="290"/>
        <end position="305"/>
    </location>
</feature>
<reference evidence="2 3" key="1">
    <citation type="journal article" date="2018" name="Plant J.">
        <title>Genome sequences of Chlorella sorokiniana UTEX 1602 and Micractinium conductrix SAG 241.80: implications to maltose excretion by a green alga.</title>
        <authorList>
            <person name="Arriola M.B."/>
            <person name="Velmurugan N."/>
            <person name="Zhang Y."/>
            <person name="Plunkett M.H."/>
            <person name="Hondzo H."/>
            <person name="Barney B.M."/>
        </authorList>
    </citation>
    <scope>NUCLEOTIDE SEQUENCE [LARGE SCALE GENOMIC DNA]</scope>
    <source>
        <strain evidence="2 3">SAG 241.80</strain>
    </source>
</reference>
<dbReference type="GO" id="GO:0030276">
    <property type="term" value="F:clathrin binding"/>
    <property type="evidence" value="ECO:0007669"/>
    <property type="project" value="TreeGrafter"/>
</dbReference>
<dbReference type="Proteomes" id="UP000239649">
    <property type="component" value="Unassembled WGS sequence"/>
</dbReference>
<feature type="region of interest" description="Disordered" evidence="1">
    <location>
        <begin position="558"/>
        <end position="633"/>
    </location>
</feature>
<organism evidence="2 3">
    <name type="scientific">Micractinium conductrix</name>
    <dbReference type="NCBI Taxonomy" id="554055"/>
    <lineage>
        <taxon>Eukaryota</taxon>
        <taxon>Viridiplantae</taxon>
        <taxon>Chlorophyta</taxon>
        <taxon>core chlorophytes</taxon>
        <taxon>Trebouxiophyceae</taxon>
        <taxon>Chlorellales</taxon>
        <taxon>Chlorellaceae</taxon>
        <taxon>Chlorella clade</taxon>
        <taxon>Micractinium</taxon>
    </lineage>
</organism>
<dbReference type="FunFam" id="1.10.287.110:FF:000002">
    <property type="entry name" value="putative tyrosine-protein phosphatase auxilin isoform X2"/>
    <property type="match status" value="1"/>
</dbReference>
<dbReference type="EMBL" id="LHPF02000005">
    <property type="protein sequence ID" value="PSC74042.1"/>
    <property type="molecule type" value="Genomic_DNA"/>
</dbReference>